<evidence type="ECO:0000256" key="2">
    <source>
        <dbReference type="ARBA" id="ARBA00012438"/>
    </source>
</evidence>
<evidence type="ECO:0000256" key="1">
    <source>
        <dbReference type="ARBA" id="ARBA00000085"/>
    </source>
</evidence>
<dbReference type="InterPro" id="IPR004358">
    <property type="entry name" value="Sig_transdc_His_kin-like_C"/>
</dbReference>
<dbReference type="SMART" id="SM00388">
    <property type="entry name" value="HisKA"/>
    <property type="match status" value="1"/>
</dbReference>
<dbReference type="InterPro" id="IPR052162">
    <property type="entry name" value="Sensor_kinase/Photoreceptor"/>
</dbReference>
<evidence type="ECO:0000313" key="11">
    <source>
        <dbReference type="Proteomes" id="UP000007490"/>
    </source>
</evidence>
<feature type="domain" description="PAC" evidence="9">
    <location>
        <begin position="473"/>
        <end position="525"/>
    </location>
</feature>
<reference evidence="10 11" key="2">
    <citation type="journal article" date="2014" name="Int. J. Syst. Evol. Microbiol.">
        <title>Methanobacterium paludis sp. nov. and a novel strain of Methanobacterium lacus isolated from northern peatlands.</title>
        <authorList>
            <person name="Cadillo-Quiroz H."/>
            <person name="Brauer S.L."/>
            <person name="Goodson N."/>
            <person name="Yavitt J.B."/>
            <person name="Zinder S.H."/>
        </authorList>
    </citation>
    <scope>NUCLEOTIDE SEQUENCE [LARGE SCALE GENOMIC DNA]</scope>
    <source>
        <strain evidence="10 11">AL-21</strain>
    </source>
</reference>
<dbReference type="NCBIfam" id="TIGR00229">
    <property type="entry name" value="sensory_box"/>
    <property type="match status" value="3"/>
</dbReference>
<feature type="domain" description="PAS" evidence="8">
    <location>
        <begin position="398"/>
        <end position="470"/>
    </location>
</feature>
<dbReference type="InterPro" id="IPR035965">
    <property type="entry name" value="PAS-like_dom_sf"/>
</dbReference>
<dbReference type="Gene3D" id="1.10.287.130">
    <property type="match status" value="1"/>
</dbReference>
<feature type="domain" description="Histidine kinase" evidence="7">
    <location>
        <begin position="578"/>
        <end position="790"/>
    </location>
</feature>
<keyword evidence="4" id="KW-0808">Transferase</keyword>
<evidence type="ECO:0000259" key="9">
    <source>
        <dbReference type="PROSITE" id="PS50113"/>
    </source>
</evidence>
<dbReference type="AlphaFoldDB" id="F0T8J4"/>
<dbReference type="Pfam" id="PF08447">
    <property type="entry name" value="PAS_3"/>
    <property type="match status" value="1"/>
</dbReference>
<dbReference type="InterPro" id="IPR013655">
    <property type="entry name" value="PAS_fold_3"/>
</dbReference>
<dbReference type="PRINTS" id="PR00344">
    <property type="entry name" value="BCTRLSENSOR"/>
</dbReference>
<dbReference type="Pfam" id="PF08448">
    <property type="entry name" value="PAS_4"/>
    <property type="match status" value="1"/>
</dbReference>
<keyword evidence="5 10" id="KW-0418">Kinase</keyword>
<dbReference type="PROSITE" id="PS50113">
    <property type="entry name" value="PAC"/>
    <property type="match status" value="1"/>
</dbReference>
<dbReference type="FunFam" id="3.30.565.10:FF:000006">
    <property type="entry name" value="Sensor histidine kinase WalK"/>
    <property type="match status" value="1"/>
</dbReference>
<dbReference type="EC" id="2.7.13.3" evidence="2"/>
<gene>
    <name evidence="10" type="ordered locus">Metbo_1514</name>
</gene>
<dbReference type="EMBL" id="CP002551">
    <property type="protein sequence ID" value="ADZ09745.1"/>
    <property type="molecule type" value="Genomic_DNA"/>
</dbReference>
<protein>
    <recommendedName>
        <fullName evidence="2">histidine kinase</fullName>
        <ecNumber evidence="2">2.7.13.3</ecNumber>
    </recommendedName>
</protein>
<dbReference type="Proteomes" id="UP000007490">
    <property type="component" value="Chromosome"/>
</dbReference>
<dbReference type="CDD" id="cd00130">
    <property type="entry name" value="PAS"/>
    <property type="match status" value="3"/>
</dbReference>
<evidence type="ECO:0000259" key="7">
    <source>
        <dbReference type="PROSITE" id="PS50109"/>
    </source>
</evidence>
<dbReference type="eggNOG" id="arCOG06918">
    <property type="taxonomic scope" value="Archaea"/>
</dbReference>
<dbReference type="RefSeq" id="WP_013645096.1">
    <property type="nucleotide sequence ID" value="NC_015216.1"/>
</dbReference>
<dbReference type="OrthoDB" id="141807at2157"/>
<dbReference type="SUPFAM" id="SSF55785">
    <property type="entry name" value="PYP-like sensor domain (PAS domain)"/>
    <property type="match status" value="4"/>
</dbReference>
<reference evidence="11" key="1">
    <citation type="submission" date="2011-02" db="EMBL/GenBank/DDBJ databases">
        <title>Complete sequence of Methanobacterium sp. AL-21.</title>
        <authorList>
            <consortium name="US DOE Joint Genome Institute"/>
            <person name="Lucas S."/>
            <person name="Copeland A."/>
            <person name="Lapidus A."/>
            <person name="Cheng J.-F."/>
            <person name="Goodwin L."/>
            <person name="Pitluck S."/>
            <person name="Chertkov O."/>
            <person name="Detter J.C."/>
            <person name="Han C."/>
            <person name="Tapia R."/>
            <person name="Land M."/>
            <person name="Hauser L."/>
            <person name="Kyrpides N."/>
            <person name="Ivanova N."/>
            <person name="Mikhailova N."/>
            <person name="Pagani I."/>
            <person name="Cadillo-Quiroz H."/>
            <person name="Imachi H."/>
            <person name="Zinder S."/>
            <person name="Liu W."/>
            <person name="Woyke T."/>
        </authorList>
    </citation>
    <scope>NUCLEOTIDE SEQUENCE [LARGE SCALE GENOMIC DNA]</scope>
    <source>
        <strain evidence="11">AL-21</strain>
    </source>
</reference>
<dbReference type="PANTHER" id="PTHR43304:SF1">
    <property type="entry name" value="PAC DOMAIN-CONTAINING PROTEIN"/>
    <property type="match status" value="1"/>
</dbReference>
<keyword evidence="6" id="KW-0175">Coiled coil</keyword>
<dbReference type="InterPro" id="IPR000014">
    <property type="entry name" value="PAS"/>
</dbReference>
<evidence type="ECO:0000256" key="6">
    <source>
        <dbReference type="SAM" id="Coils"/>
    </source>
</evidence>
<dbReference type="PROSITE" id="PS50112">
    <property type="entry name" value="PAS"/>
    <property type="match status" value="2"/>
</dbReference>
<name>F0T8J4_METLA</name>
<dbReference type="Pfam" id="PF13188">
    <property type="entry name" value="PAS_8"/>
    <property type="match status" value="1"/>
</dbReference>
<dbReference type="GO" id="GO:0000155">
    <property type="term" value="F:phosphorelay sensor kinase activity"/>
    <property type="evidence" value="ECO:0007669"/>
    <property type="project" value="InterPro"/>
</dbReference>
<dbReference type="InterPro" id="IPR036097">
    <property type="entry name" value="HisK_dim/P_sf"/>
</dbReference>
<evidence type="ECO:0000259" key="8">
    <source>
        <dbReference type="PROSITE" id="PS50112"/>
    </source>
</evidence>
<dbReference type="SMART" id="SM00091">
    <property type="entry name" value="PAS"/>
    <property type="match status" value="3"/>
</dbReference>
<proteinExistence type="predicted"/>
<dbReference type="eggNOG" id="arCOG07605">
    <property type="taxonomic scope" value="Archaea"/>
</dbReference>
<keyword evidence="11" id="KW-1185">Reference proteome</keyword>
<accession>F0T8J4</accession>
<comment type="catalytic activity">
    <reaction evidence="1">
        <text>ATP + protein L-histidine = ADP + protein N-phospho-L-histidine.</text>
        <dbReference type="EC" id="2.7.13.3"/>
    </reaction>
</comment>
<dbReference type="SMART" id="SM00387">
    <property type="entry name" value="HATPase_c"/>
    <property type="match status" value="1"/>
</dbReference>
<dbReference type="PROSITE" id="PS50109">
    <property type="entry name" value="HIS_KIN"/>
    <property type="match status" value="1"/>
</dbReference>
<dbReference type="Gene3D" id="3.30.565.10">
    <property type="entry name" value="Histidine kinase-like ATPase, C-terminal domain"/>
    <property type="match status" value="1"/>
</dbReference>
<dbReference type="InterPro" id="IPR001610">
    <property type="entry name" value="PAC"/>
</dbReference>
<evidence type="ECO:0000256" key="4">
    <source>
        <dbReference type="ARBA" id="ARBA00022679"/>
    </source>
</evidence>
<feature type="domain" description="PAS" evidence="8">
    <location>
        <begin position="270"/>
        <end position="312"/>
    </location>
</feature>
<dbReference type="eggNOG" id="arCOG02352">
    <property type="taxonomic scope" value="Archaea"/>
</dbReference>
<dbReference type="PANTHER" id="PTHR43304">
    <property type="entry name" value="PHYTOCHROME-LIKE PROTEIN CPH1"/>
    <property type="match status" value="1"/>
</dbReference>
<dbReference type="SMART" id="SM00086">
    <property type="entry name" value="PAC"/>
    <property type="match status" value="2"/>
</dbReference>
<dbReference type="Pfam" id="PF13426">
    <property type="entry name" value="PAS_9"/>
    <property type="match status" value="1"/>
</dbReference>
<dbReference type="CDD" id="cd00082">
    <property type="entry name" value="HisKA"/>
    <property type="match status" value="1"/>
</dbReference>
<sequence>MTANSDGSCLKITSTNLFLESVMDIIREPLIVLDANLRVITFNDPFSNYFNVDPSDTVGNLIYDINNGEWDSPDLRRLLEDILPESPPIKDFEMNHFFENGTPKILNLNAQSFECRDQKPMILISINDITEHKLTIEKLQESEKHFQAVQKNSLDRFTILKPVYDDQGEIVDFSYIYQNAQAAKSTGRNSEEIIGLRMTELWPTFTQTNFFNMYKEAVNTQEVVEFEEHYSSDGIDDWFYATVTPIPDGIAISIQIVTDHKKAQEKLVESKEKLNTLFENLSVGISVIDNEGKVIYENPALERILGLSETELKLGKYGERKYYNSDYSEIPPDELPSSRAFEEQTPIKDIEVGVLIDNNNMIWTNVSAIPLSFPDWKMLLVTYDITKSKKVEEKLQESYERFNLAQKVSNIGTFEWNIQTGVNIWTPELEAIYGLKEGEFPGTQGAWEELVHPDDKQKAINGVDIALKTGEPTESEFRVKWADGSVHWLLGRWQVIKGDDGELLKLIGINVDITALKEYEFKQQNLLENEKELTNKLHISNQELEKVNIELIHQQDVQNRLIRKLEVSNKELEQFAYVASHDLQEPLRMVTSFTQLLAMKYKDKLDSDADDYIEFIVEGSHRMKDLIDDLLAYSRLNTEKTEYQFSDLNQLLDNVLLGMKNTIVEEGVQITRDELPTVRCDSSQLGQVFQNLISNSIKFHKTNPKIHISAEETREEWIVGVSDEGIGIDPEHQQQIFDVFKRLHSRKKYPGTGIGLSICKRVVERHNGKIWVESELGYGSSFYFTLPKKAMKLNQSILEY</sequence>
<dbReference type="InterPro" id="IPR005467">
    <property type="entry name" value="His_kinase_dom"/>
</dbReference>
<dbReference type="SUPFAM" id="SSF55874">
    <property type="entry name" value="ATPase domain of HSP90 chaperone/DNA topoisomerase II/histidine kinase"/>
    <property type="match status" value="1"/>
</dbReference>
<keyword evidence="3" id="KW-0597">Phosphoprotein</keyword>
<evidence type="ECO:0000256" key="5">
    <source>
        <dbReference type="ARBA" id="ARBA00022777"/>
    </source>
</evidence>
<dbReference type="KEGG" id="mel:Metbo_1514"/>
<organism evidence="10 11">
    <name type="scientific">Methanobacterium lacus (strain AL-21)</name>
    <dbReference type="NCBI Taxonomy" id="877455"/>
    <lineage>
        <taxon>Archaea</taxon>
        <taxon>Methanobacteriati</taxon>
        <taxon>Methanobacteriota</taxon>
        <taxon>Methanomada group</taxon>
        <taxon>Methanobacteria</taxon>
        <taxon>Methanobacteriales</taxon>
        <taxon>Methanobacteriaceae</taxon>
        <taxon>Methanobacterium</taxon>
    </lineage>
</organism>
<evidence type="ECO:0000256" key="3">
    <source>
        <dbReference type="ARBA" id="ARBA00022553"/>
    </source>
</evidence>
<dbReference type="Gene3D" id="3.30.450.20">
    <property type="entry name" value="PAS domain"/>
    <property type="match status" value="4"/>
</dbReference>
<dbReference type="InterPro" id="IPR000700">
    <property type="entry name" value="PAS-assoc_C"/>
</dbReference>
<dbReference type="Gene3D" id="2.10.70.100">
    <property type="match status" value="1"/>
</dbReference>
<feature type="coiled-coil region" evidence="6">
    <location>
        <begin position="516"/>
        <end position="550"/>
    </location>
</feature>
<dbReference type="SUPFAM" id="SSF47384">
    <property type="entry name" value="Homodimeric domain of signal transducing histidine kinase"/>
    <property type="match status" value="1"/>
</dbReference>
<dbReference type="HOGENOM" id="CLU_000445_114_71_2"/>
<dbReference type="InterPro" id="IPR036890">
    <property type="entry name" value="HATPase_C_sf"/>
</dbReference>
<dbReference type="Pfam" id="PF02518">
    <property type="entry name" value="HATPase_c"/>
    <property type="match status" value="1"/>
</dbReference>
<dbReference type="InterPro" id="IPR013656">
    <property type="entry name" value="PAS_4"/>
</dbReference>
<dbReference type="Pfam" id="PF00512">
    <property type="entry name" value="HisKA"/>
    <property type="match status" value="1"/>
</dbReference>
<dbReference type="GeneID" id="24964560"/>
<dbReference type="GO" id="GO:0006355">
    <property type="term" value="P:regulation of DNA-templated transcription"/>
    <property type="evidence" value="ECO:0007669"/>
    <property type="project" value="InterPro"/>
</dbReference>
<dbReference type="InterPro" id="IPR003594">
    <property type="entry name" value="HATPase_dom"/>
</dbReference>
<dbReference type="STRING" id="877455.Metbo_1514"/>
<dbReference type="InterPro" id="IPR003661">
    <property type="entry name" value="HisK_dim/P_dom"/>
</dbReference>
<evidence type="ECO:0000313" key="10">
    <source>
        <dbReference type="EMBL" id="ADZ09745.1"/>
    </source>
</evidence>